<dbReference type="Proteomes" id="UP001163603">
    <property type="component" value="Chromosome 3"/>
</dbReference>
<reference evidence="2" key="1">
    <citation type="journal article" date="2023" name="G3 (Bethesda)">
        <title>Genome assembly and association tests identify interacting loci associated with vigor, precocity, and sex in interspecific pistachio rootstocks.</title>
        <authorList>
            <person name="Palmer W."/>
            <person name="Jacygrad E."/>
            <person name="Sagayaradj S."/>
            <person name="Cavanaugh K."/>
            <person name="Han R."/>
            <person name="Bertier L."/>
            <person name="Beede B."/>
            <person name="Kafkas S."/>
            <person name="Golino D."/>
            <person name="Preece J."/>
            <person name="Michelmore R."/>
        </authorList>
    </citation>
    <scope>NUCLEOTIDE SEQUENCE [LARGE SCALE GENOMIC DNA]</scope>
</reference>
<proteinExistence type="predicted"/>
<protein>
    <submittedName>
        <fullName evidence="1">Uncharacterized protein</fullName>
    </submittedName>
</protein>
<keyword evidence="2" id="KW-1185">Reference proteome</keyword>
<accession>A0ACC0Z0S7</accession>
<gene>
    <name evidence="1" type="ORF">Pint_05339</name>
</gene>
<evidence type="ECO:0000313" key="1">
    <source>
        <dbReference type="EMBL" id="KAJ0044512.1"/>
    </source>
</evidence>
<name>A0ACC0Z0S7_9ROSI</name>
<dbReference type="EMBL" id="CM047738">
    <property type="protein sequence ID" value="KAJ0044512.1"/>
    <property type="molecule type" value="Genomic_DNA"/>
</dbReference>
<sequence length="529" mass="59538">MGWGNIYIRRMKVYMLALKVILDYKAVQTKAKWTKKSKRPGLWEKAHNRNGKRIVKLIKELNGLWVKLGQYLSGRADVLPPEYITLLKSLQDSLPPRPLHESNCAPATVGQDVSFTRAPTTVGRDVASSREKKQHQGANKVCQTIEKELGKSMEDLFKYFDKNPLATASIAQVHRAKLSDEQDVVVKVQHQGIKKIILEDLKDAKSIVDLIAWAEPLYDFNPILDEWCREAPKELDFNLEAGNFLVSKEAPHRPILLDFGLTKKVSSSMRQGLAKMLLAAAEGDHAALLSAMAEVGLKLRLDLPEQAMEVTTLFFRDSTPADEAEDTMKIIAELKIKSMKFIQEKMKFSPKEIKRFNPFDAFPGEFVMFSKVLTLLRGLSSIMKIHIVYLDILRPFAESVLQGNMNKVPTANPQWIYDAPIHSEVEAKLREFLVELGNSDKILGIQVCAYKDGEVIVDTAAGVLGRYDPRPVQPDSLFNVFSVTKGITAGLLHWLVDNGTKSQQFITAQHSTAQHNQTTHTEHKQINSK</sequence>
<comment type="caution">
    <text evidence="1">The sequence shown here is derived from an EMBL/GenBank/DDBJ whole genome shotgun (WGS) entry which is preliminary data.</text>
</comment>
<organism evidence="1 2">
    <name type="scientific">Pistacia integerrima</name>
    <dbReference type="NCBI Taxonomy" id="434235"/>
    <lineage>
        <taxon>Eukaryota</taxon>
        <taxon>Viridiplantae</taxon>
        <taxon>Streptophyta</taxon>
        <taxon>Embryophyta</taxon>
        <taxon>Tracheophyta</taxon>
        <taxon>Spermatophyta</taxon>
        <taxon>Magnoliopsida</taxon>
        <taxon>eudicotyledons</taxon>
        <taxon>Gunneridae</taxon>
        <taxon>Pentapetalae</taxon>
        <taxon>rosids</taxon>
        <taxon>malvids</taxon>
        <taxon>Sapindales</taxon>
        <taxon>Anacardiaceae</taxon>
        <taxon>Pistacia</taxon>
    </lineage>
</organism>
<evidence type="ECO:0000313" key="2">
    <source>
        <dbReference type="Proteomes" id="UP001163603"/>
    </source>
</evidence>